<evidence type="ECO:0000259" key="2">
    <source>
        <dbReference type="Pfam" id="PF23112"/>
    </source>
</evidence>
<dbReference type="Gene3D" id="2.60.120.330">
    <property type="entry name" value="B-lactam Antibiotic, Isopenicillin N Synthase, Chain"/>
    <property type="match status" value="1"/>
</dbReference>
<evidence type="ECO:0000313" key="4">
    <source>
        <dbReference type="Proteomes" id="UP000796880"/>
    </source>
</evidence>
<dbReference type="SUPFAM" id="SSF57850">
    <property type="entry name" value="RING/U-box"/>
    <property type="match status" value="1"/>
</dbReference>
<feature type="region of interest" description="Disordered" evidence="1">
    <location>
        <begin position="9"/>
        <end position="74"/>
    </location>
</feature>
<dbReference type="AlphaFoldDB" id="A0A8K0DR06"/>
<dbReference type="InterPro" id="IPR027443">
    <property type="entry name" value="IPNS-like_sf"/>
</dbReference>
<feature type="compositionally biased region" description="Basic and acidic residues" evidence="1">
    <location>
        <begin position="497"/>
        <end position="521"/>
    </location>
</feature>
<dbReference type="PANTHER" id="PTHR33644:SF3">
    <property type="entry name" value="RING_U-BOX SUPERFAMILY PROTEIN"/>
    <property type="match status" value="1"/>
</dbReference>
<feature type="compositionally biased region" description="Low complexity" evidence="1">
    <location>
        <begin position="15"/>
        <end position="64"/>
    </location>
</feature>
<dbReference type="InterPro" id="IPR057649">
    <property type="entry name" value="PUB62-63_C"/>
</dbReference>
<dbReference type="OrthoDB" id="511285at2759"/>
<sequence length="603" mass="64440">MVVIMMQQQTSALASHPINPPSSSTTTSTTATTSLRSPTVTPTAQSQLPSPLSLAPLSSQGPSPHRQQSLQAPTTSDHAIVPLVPIAVAHASSNESLLTMPCPLARVRLSDISPYDGAPAGNYVRAVEALSGSLMRHNAAVIELGCEDSALMRCGLEAARLYFRSRAQQGVGKGNRGVYMYRAGRALEDWDSSPPCMPDIFRCMGKASRASLCAIARHLRLRSDVFNHLLDDTPLPANELSSSVLVATYLNTSTQNGKGATGGGKKGINGEVEKGLVTLISSDSSGLQVCDPNGRWYLADNGSGPGDLLLLTGKALSHATAGLRPAASYRTAADYSGINGGGRTSLAFRLMPLGNAVLDCSPIAAAGHVIPQSYVPISVSQFMDELSAEEDILCNRSDNNYVARNSLNKEPSLRSVLSDPESGAFLEDAMVVSCGHSFGGLMLRRVIEMSRCTLCSAEIEAGSLIPNLALRAAAAAIKHEDNRRLFHNAALRKRRKELGDQMDSSRRPSRENGDVGDDGMHRGVQYPFSVNEKVVIKGNRRTPEKFVGKEAVITSQCLNGWYLLKIIGTGENVRLQYRSLRKILSTPGAEDRCSAQPIQNSSS</sequence>
<evidence type="ECO:0000256" key="1">
    <source>
        <dbReference type="SAM" id="MobiDB-lite"/>
    </source>
</evidence>
<dbReference type="EMBL" id="VOIH02000012">
    <property type="protein sequence ID" value="KAF3432559.1"/>
    <property type="molecule type" value="Genomic_DNA"/>
</dbReference>
<dbReference type="PANTHER" id="PTHR33644">
    <property type="entry name" value="U-BOX DOMAIN-CONTAINING PROTEIN 62-RELATED"/>
    <property type="match status" value="1"/>
</dbReference>
<dbReference type="Pfam" id="PF23112">
    <property type="entry name" value="PUB62-63_C"/>
    <property type="match status" value="1"/>
</dbReference>
<feature type="compositionally biased region" description="Polar residues" evidence="1">
    <location>
        <begin position="65"/>
        <end position="74"/>
    </location>
</feature>
<proteinExistence type="predicted"/>
<dbReference type="Gene3D" id="3.30.40.10">
    <property type="entry name" value="Zinc/RING finger domain, C3HC4 (zinc finger)"/>
    <property type="match status" value="1"/>
</dbReference>
<dbReference type="InterPro" id="IPR013083">
    <property type="entry name" value="Znf_RING/FYVE/PHD"/>
</dbReference>
<feature type="domain" description="PUB 62/63 C-terminal" evidence="2">
    <location>
        <begin position="524"/>
        <end position="582"/>
    </location>
</feature>
<gene>
    <name evidence="3" type="ORF">FNV43_RR27299</name>
</gene>
<comment type="caution">
    <text evidence="3">The sequence shown here is derived from an EMBL/GenBank/DDBJ whole genome shotgun (WGS) entry which is preliminary data.</text>
</comment>
<keyword evidence="4" id="KW-1185">Reference proteome</keyword>
<accession>A0A8K0DR06</accession>
<protein>
    <recommendedName>
        <fullName evidence="2">PUB 62/63 C-terminal domain-containing protein</fullName>
    </recommendedName>
</protein>
<organism evidence="3 4">
    <name type="scientific">Rhamnella rubrinervis</name>
    <dbReference type="NCBI Taxonomy" id="2594499"/>
    <lineage>
        <taxon>Eukaryota</taxon>
        <taxon>Viridiplantae</taxon>
        <taxon>Streptophyta</taxon>
        <taxon>Embryophyta</taxon>
        <taxon>Tracheophyta</taxon>
        <taxon>Spermatophyta</taxon>
        <taxon>Magnoliopsida</taxon>
        <taxon>eudicotyledons</taxon>
        <taxon>Gunneridae</taxon>
        <taxon>Pentapetalae</taxon>
        <taxon>rosids</taxon>
        <taxon>fabids</taxon>
        <taxon>Rosales</taxon>
        <taxon>Rhamnaceae</taxon>
        <taxon>rhamnoid group</taxon>
        <taxon>Rhamneae</taxon>
        <taxon>Rhamnella</taxon>
    </lineage>
</organism>
<dbReference type="Proteomes" id="UP000796880">
    <property type="component" value="Unassembled WGS sequence"/>
</dbReference>
<name>A0A8K0DR06_9ROSA</name>
<reference evidence="3" key="1">
    <citation type="submission" date="2020-03" db="EMBL/GenBank/DDBJ databases">
        <title>A high-quality chromosome-level genome assembly of a woody plant with both climbing and erect habits, Rhamnella rubrinervis.</title>
        <authorList>
            <person name="Lu Z."/>
            <person name="Yang Y."/>
            <person name="Zhu X."/>
            <person name="Sun Y."/>
        </authorList>
    </citation>
    <scope>NUCLEOTIDE SEQUENCE</scope>
    <source>
        <strain evidence="3">BYM</strain>
        <tissue evidence="3">Leaf</tissue>
    </source>
</reference>
<evidence type="ECO:0000313" key="3">
    <source>
        <dbReference type="EMBL" id="KAF3432559.1"/>
    </source>
</evidence>
<feature type="region of interest" description="Disordered" evidence="1">
    <location>
        <begin position="496"/>
        <end position="522"/>
    </location>
</feature>